<dbReference type="RefSeq" id="WP_212965834.1">
    <property type="nucleotide sequence ID" value="NZ_BORB01000008.1"/>
</dbReference>
<feature type="domain" description="DUF2207" evidence="3">
    <location>
        <begin position="30"/>
        <end position="211"/>
    </location>
</feature>
<dbReference type="InterPro" id="IPR018702">
    <property type="entry name" value="DUF2207"/>
</dbReference>
<gene>
    <name evidence="4" type="ORF">J8TS2_12510</name>
</gene>
<feature type="region of interest" description="Disordered" evidence="1">
    <location>
        <begin position="628"/>
        <end position="649"/>
    </location>
</feature>
<keyword evidence="2" id="KW-0472">Membrane</keyword>
<evidence type="ECO:0000313" key="5">
    <source>
        <dbReference type="Proteomes" id="UP000679950"/>
    </source>
</evidence>
<keyword evidence="5" id="KW-1185">Reference proteome</keyword>
<comment type="caution">
    <text evidence="4">The sequence shown here is derived from an EMBL/GenBank/DDBJ whole genome shotgun (WGS) entry which is preliminary data.</text>
</comment>
<feature type="transmembrane region" description="Helical" evidence="2">
    <location>
        <begin position="439"/>
        <end position="458"/>
    </location>
</feature>
<name>A0ABQ4KG98_9BACI</name>
<proteinExistence type="predicted"/>
<protein>
    <recommendedName>
        <fullName evidence="3">DUF2207 domain-containing protein</fullName>
    </recommendedName>
</protein>
<evidence type="ECO:0000256" key="1">
    <source>
        <dbReference type="SAM" id="MobiDB-lite"/>
    </source>
</evidence>
<dbReference type="Proteomes" id="UP000679950">
    <property type="component" value="Unassembled WGS sequence"/>
</dbReference>
<feature type="transmembrane region" description="Helical" evidence="2">
    <location>
        <begin position="488"/>
        <end position="506"/>
    </location>
</feature>
<organism evidence="4 5">
    <name type="scientific">Lederbergia ruris</name>
    <dbReference type="NCBI Taxonomy" id="217495"/>
    <lineage>
        <taxon>Bacteria</taxon>
        <taxon>Bacillati</taxon>
        <taxon>Bacillota</taxon>
        <taxon>Bacilli</taxon>
        <taxon>Bacillales</taxon>
        <taxon>Bacillaceae</taxon>
        <taxon>Lederbergia</taxon>
    </lineage>
</organism>
<reference evidence="4 5" key="1">
    <citation type="submission" date="2021-03" db="EMBL/GenBank/DDBJ databases">
        <title>Antimicrobial resistance genes in bacteria isolated from Japanese honey, and their potential for conferring macrolide and lincosamide resistance in the American foulbrood pathogen Paenibacillus larvae.</title>
        <authorList>
            <person name="Okamoto M."/>
            <person name="Kumagai M."/>
            <person name="Kanamori H."/>
            <person name="Takamatsu D."/>
        </authorList>
    </citation>
    <scope>NUCLEOTIDE SEQUENCE [LARGE SCALE GENOMIC DNA]</scope>
    <source>
        <strain evidence="4 5">J8TS2</strain>
    </source>
</reference>
<keyword evidence="2" id="KW-0812">Transmembrane</keyword>
<evidence type="ECO:0000313" key="4">
    <source>
        <dbReference type="EMBL" id="GIN56932.1"/>
    </source>
</evidence>
<dbReference type="Pfam" id="PF09972">
    <property type="entry name" value="DUF2207"/>
    <property type="match status" value="1"/>
</dbReference>
<feature type="transmembrane region" description="Helical" evidence="2">
    <location>
        <begin position="464"/>
        <end position="481"/>
    </location>
</feature>
<keyword evidence="2" id="KW-1133">Transmembrane helix</keyword>
<evidence type="ECO:0000259" key="3">
    <source>
        <dbReference type="Pfam" id="PF09972"/>
    </source>
</evidence>
<feature type="compositionally biased region" description="Gly residues" evidence="1">
    <location>
        <begin position="629"/>
        <end position="649"/>
    </location>
</feature>
<accession>A0ABQ4KG98</accession>
<evidence type="ECO:0000256" key="2">
    <source>
        <dbReference type="SAM" id="Phobius"/>
    </source>
</evidence>
<sequence length="649" mass="74973">MFSKTKTLFIVIPIFLLFFFPAKVEARSFSIDAVDVNAYIYPDGDLYVEELYTYTFAGKFNGTTRIIGDDDFDGVEFFEGYQVPDDAEMGKITPENVTPLQVEREDYTYKVHRPYKDETKKVFYRYRLKNVANKYEDVGEFYWRFFDEMGDNDLNHLRIFVHLYGENQLSENTHGFIHDLTGGKMELTESGLYYHNEKLPGGEPFELRLLFPSEFLSEMEYTENKEMLPTMLAEEDHYKKKLSMRNDWLPISEKVSLVFFILFLVLSLYAIIFPKRLVRFFGRSADFSEIEKLDSFILVALKRKLKFMPEDINAVLFRLHQKGYVSVEHIPSSLEYQEDEYAPDHTFTFILEKESSDLSEHEKYFIDWLFTETQDGKRVFSLDQIPLSTIGTETQNWRNKEQRGREIRDFEKQFKEWKKLASKDPELHRWIEPVKLRKIFKYGIIPVWLIWTVINLIMGMGDRLEVYLGMGGIAIVYLFIAFGKHDRVLSTILFFILLVVIFAAGLDPGMEYLQATAFPLILISAFLPTVSSTYYGAAYYRGMKKWIKGLRKNQLQLPTDEARLETCFQHAIALEQGSLFESYYGEKIHATTTGELYPFLIAPVETAQIYSYHHIAFQSTYSSSYSSSSGGGSSGSSGGSGGGGGAGAF</sequence>
<feature type="transmembrane region" description="Helical" evidence="2">
    <location>
        <begin position="518"/>
        <end position="540"/>
    </location>
</feature>
<feature type="transmembrane region" description="Helical" evidence="2">
    <location>
        <begin position="255"/>
        <end position="273"/>
    </location>
</feature>
<dbReference type="EMBL" id="BORB01000008">
    <property type="protein sequence ID" value="GIN56932.1"/>
    <property type="molecule type" value="Genomic_DNA"/>
</dbReference>